<organism evidence="2 3">
    <name type="scientific">Inquilinus limosus</name>
    <dbReference type="NCBI Taxonomy" id="171674"/>
    <lineage>
        <taxon>Bacteria</taxon>
        <taxon>Pseudomonadati</taxon>
        <taxon>Pseudomonadota</taxon>
        <taxon>Alphaproteobacteria</taxon>
        <taxon>Rhodospirillales</taxon>
        <taxon>Rhodospirillaceae</taxon>
        <taxon>Inquilinus</taxon>
    </lineage>
</organism>
<feature type="chain" id="PRO_5037026252" evidence="1">
    <location>
        <begin position="25"/>
        <end position="223"/>
    </location>
</feature>
<comment type="caution">
    <text evidence="2">The sequence shown here is derived from an EMBL/GenBank/DDBJ whole genome shotgun (WGS) entry which is preliminary data.</text>
</comment>
<evidence type="ECO:0000256" key="1">
    <source>
        <dbReference type="SAM" id="SignalP"/>
    </source>
</evidence>
<name>A0A952FM03_9PROT</name>
<gene>
    <name evidence="2" type="ORF">JF625_20470</name>
</gene>
<proteinExistence type="predicted"/>
<dbReference type="Proteomes" id="UP000700706">
    <property type="component" value="Unassembled WGS sequence"/>
</dbReference>
<dbReference type="InterPro" id="IPR029045">
    <property type="entry name" value="ClpP/crotonase-like_dom_sf"/>
</dbReference>
<keyword evidence="1" id="KW-0732">Signal</keyword>
<evidence type="ECO:0000313" key="2">
    <source>
        <dbReference type="EMBL" id="MBW8727512.1"/>
    </source>
</evidence>
<reference evidence="2" key="1">
    <citation type="submission" date="2020-06" db="EMBL/GenBank/DDBJ databases">
        <title>Stable isotope informed genome-resolved metagenomics uncovers potential trophic interactions in rhizosphere soil.</title>
        <authorList>
            <person name="Starr E.P."/>
            <person name="Shi S."/>
            <person name="Blazewicz S.J."/>
            <person name="Koch B.J."/>
            <person name="Probst A.J."/>
            <person name="Hungate B.A."/>
            <person name="Pett-Ridge J."/>
            <person name="Firestone M.K."/>
            <person name="Banfield J.F."/>
        </authorList>
    </citation>
    <scope>NUCLEOTIDE SEQUENCE</scope>
    <source>
        <strain evidence="2">YM_69_17</strain>
    </source>
</reference>
<dbReference type="EMBL" id="JAEKLZ010000282">
    <property type="protein sequence ID" value="MBW8727512.1"/>
    <property type="molecule type" value="Genomic_DNA"/>
</dbReference>
<accession>A0A952FM03</accession>
<feature type="signal peptide" evidence="1">
    <location>
        <begin position="1"/>
        <end position="24"/>
    </location>
</feature>
<dbReference type="SUPFAM" id="SSF52096">
    <property type="entry name" value="ClpP/crotonase"/>
    <property type="match status" value="1"/>
</dbReference>
<sequence length="223" mass="24363">MPNRDRLRHACLSLLMAGLFWAAAAESAAAGSMKFKLQGPAEGCATCFWILAEGEIDRTTPGRFDDFLARTPDPPRLVRLNSHGGLIVFATRLGQMMREGGFDTVVGRAKMRHADGRIETQFSNCFSACTLAFLGGVRRRVDGGDFGIHRPAVDKARVGRTVDAEEIRQAMRLSGYLVAAYVTQMGVDAEFITRSFAGRDIRLLDHDDLVRMKIVTDGTAAPG</sequence>
<dbReference type="AlphaFoldDB" id="A0A952FM03"/>
<evidence type="ECO:0000313" key="3">
    <source>
        <dbReference type="Proteomes" id="UP000700706"/>
    </source>
</evidence>
<protein>
    <submittedName>
        <fullName evidence="2">Uncharacterized protein</fullName>
    </submittedName>
</protein>